<accession>A0AAQ3KNK0</accession>
<dbReference type="AlphaFoldDB" id="A0AAQ3KNK0"/>
<gene>
    <name evidence="1" type="ORF">Cni_G20668</name>
</gene>
<sequence length="124" mass="14417">MRYDIITTNSVECLNALFREVRGLPITTLIEMTRRKVSEWFFKRCKVSLTLTTTLIGKMKTVLAENRHKCHWHAVHPHWDHFYQDLDREVRFGKSRVPAFTGIWTGSSESIIVDMVGARVPISV</sequence>
<organism evidence="1 2">
    <name type="scientific">Canna indica</name>
    <name type="common">Indian-shot</name>
    <dbReference type="NCBI Taxonomy" id="4628"/>
    <lineage>
        <taxon>Eukaryota</taxon>
        <taxon>Viridiplantae</taxon>
        <taxon>Streptophyta</taxon>
        <taxon>Embryophyta</taxon>
        <taxon>Tracheophyta</taxon>
        <taxon>Spermatophyta</taxon>
        <taxon>Magnoliopsida</taxon>
        <taxon>Liliopsida</taxon>
        <taxon>Zingiberales</taxon>
        <taxon>Cannaceae</taxon>
        <taxon>Canna</taxon>
    </lineage>
</organism>
<name>A0AAQ3KNK0_9LILI</name>
<proteinExistence type="predicted"/>
<dbReference type="EMBL" id="CP136895">
    <property type="protein sequence ID" value="WOL11904.1"/>
    <property type="molecule type" value="Genomic_DNA"/>
</dbReference>
<evidence type="ECO:0000313" key="2">
    <source>
        <dbReference type="Proteomes" id="UP001327560"/>
    </source>
</evidence>
<dbReference type="Proteomes" id="UP001327560">
    <property type="component" value="Chromosome 6"/>
</dbReference>
<protein>
    <submittedName>
        <fullName evidence="1">Uncharacterized protein</fullName>
    </submittedName>
</protein>
<keyword evidence="2" id="KW-1185">Reference proteome</keyword>
<reference evidence="1 2" key="1">
    <citation type="submission" date="2023-10" db="EMBL/GenBank/DDBJ databases">
        <title>Chromosome-scale genome assembly provides insights into flower coloration mechanisms of Canna indica.</title>
        <authorList>
            <person name="Li C."/>
        </authorList>
    </citation>
    <scope>NUCLEOTIDE SEQUENCE [LARGE SCALE GENOMIC DNA]</scope>
    <source>
        <tissue evidence="1">Flower</tissue>
    </source>
</reference>
<evidence type="ECO:0000313" key="1">
    <source>
        <dbReference type="EMBL" id="WOL11904.1"/>
    </source>
</evidence>